<proteinExistence type="predicted"/>
<sequence>MQPERRDPATQWCEQANECFCRADLLTKVAVVADVFMEFGREAKVFGHCFCPTLNSSGSGPCIEGGVAFNDVEHLRVEAQKISGTGIFGVQRIAPGVFTP</sequence>
<comment type="caution">
    <text evidence="1">The sequence shown here is derived from an EMBL/GenBank/DDBJ whole genome shotgun (WGS) entry which is preliminary data.</text>
</comment>
<accession>A0A3M3ATC6</accession>
<dbReference type="AlphaFoldDB" id="A0A3M3ATC6"/>
<name>A0A3M3ATC6_PSEYM</name>
<evidence type="ECO:0000313" key="2">
    <source>
        <dbReference type="Proteomes" id="UP000282378"/>
    </source>
</evidence>
<protein>
    <submittedName>
        <fullName evidence="1">Uncharacterized protein</fullName>
    </submittedName>
</protein>
<organism evidence="1 2">
    <name type="scientific">Pseudomonas syringae pv. maculicola</name>
    <dbReference type="NCBI Taxonomy" id="59511"/>
    <lineage>
        <taxon>Bacteria</taxon>
        <taxon>Pseudomonadati</taxon>
        <taxon>Pseudomonadota</taxon>
        <taxon>Gammaproteobacteria</taxon>
        <taxon>Pseudomonadales</taxon>
        <taxon>Pseudomonadaceae</taxon>
        <taxon>Pseudomonas</taxon>
    </lineage>
</organism>
<gene>
    <name evidence="1" type="ORF">APX70_03612</name>
</gene>
<dbReference type="EMBL" id="RBNL01000313">
    <property type="protein sequence ID" value="RMM03700.1"/>
    <property type="molecule type" value="Genomic_DNA"/>
</dbReference>
<dbReference type="Proteomes" id="UP000282378">
    <property type="component" value="Unassembled WGS sequence"/>
</dbReference>
<evidence type="ECO:0000313" key="1">
    <source>
        <dbReference type="EMBL" id="RMM03700.1"/>
    </source>
</evidence>
<reference evidence="1 2" key="1">
    <citation type="submission" date="2018-08" db="EMBL/GenBank/DDBJ databases">
        <title>Recombination of ecologically and evolutionarily significant loci maintains genetic cohesion in the Pseudomonas syringae species complex.</title>
        <authorList>
            <person name="Dillon M."/>
            <person name="Thakur S."/>
            <person name="Almeida R.N.D."/>
            <person name="Weir B.S."/>
            <person name="Guttman D.S."/>
        </authorList>
    </citation>
    <scope>NUCLEOTIDE SEQUENCE [LARGE SCALE GENOMIC DNA]</scope>
    <source>
        <strain evidence="1 2">88_10</strain>
    </source>
</reference>